<feature type="signal peptide" evidence="1">
    <location>
        <begin position="1"/>
        <end position="27"/>
    </location>
</feature>
<feature type="chain" id="PRO_5016422066" evidence="1">
    <location>
        <begin position="28"/>
        <end position="397"/>
    </location>
</feature>
<reference evidence="2 3" key="1">
    <citation type="submission" date="2018-05" db="EMBL/GenBank/DDBJ databases">
        <title>Genomic Encyclopedia of Type Strains, Phase IV (KMG-IV): sequencing the most valuable type-strain genomes for metagenomic binning, comparative biology and taxonomic classification.</title>
        <authorList>
            <person name="Goeker M."/>
        </authorList>
    </citation>
    <scope>NUCLEOTIDE SEQUENCE [LARGE SCALE GENOMIC DNA]</scope>
    <source>
        <strain evidence="2 3">DSM 19792</strain>
    </source>
</reference>
<accession>A0A318JEM6</accession>
<proteinExistence type="predicted"/>
<evidence type="ECO:0000256" key="1">
    <source>
        <dbReference type="SAM" id="SignalP"/>
    </source>
</evidence>
<name>A0A318JEM6_9BURK</name>
<keyword evidence="3" id="KW-1185">Reference proteome</keyword>
<evidence type="ECO:0000313" key="3">
    <source>
        <dbReference type="Proteomes" id="UP000247792"/>
    </source>
</evidence>
<keyword evidence="1" id="KW-0732">Signal</keyword>
<sequence>MINNSAYIAQRAFVLLISAIGCTSALAVEDCEINKQSVNPANGSTTAGKTGIMKCVERDTGKLVREQELRAGVYIGVVRYYNDGVLTKEYSVNERGNTHGKLREFAPNGQVLREENNENGSTRGLIREWYPNGVLKKVAFIGENPKEKASVRYTPDKQLSEVECGDKALLAPHANDAALCGFQGKPSQVQLFSDSGRLRSQFTFLAGVSQQSTYFHDNGKPDTVEVNNGKQKTRKQYSDKGVLRKELAWNVTEKPIAIEREVDYHESGSKTREQLFAFADKDGRRQNRLVSDNSFYLNGQAKRSEKFSIEGKDDIKEVRNYFDNGKMSSLERYVYEGRYRERPVGVHQSFAQNGTLVRESHYDERGRIQRERSWDESGKLLADDQVFEDGSRKAFAK</sequence>
<dbReference type="OrthoDB" id="8640908at2"/>
<dbReference type="RefSeq" id="WP_110256543.1">
    <property type="nucleotide sequence ID" value="NZ_QJKB01000006.1"/>
</dbReference>
<organism evidence="2 3">
    <name type="scientific">Undibacterium pigrum</name>
    <dbReference type="NCBI Taxonomy" id="401470"/>
    <lineage>
        <taxon>Bacteria</taxon>
        <taxon>Pseudomonadati</taxon>
        <taxon>Pseudomonadota</taxon>
        <taxon>Betaproteobacteria</taxon>
        <taxon>Burkholderiales</taxon>
        <taxon>Oxalobacteraceae</taxon>
        <taxon>Undibacterium</taxon>
    </lineage>
</organism>
<dbReference type="Gene3D" id="3.90.930.1">
    <property type="match status" value="3"/>
</dbReference>
<dbReference type="Pfam" id="PF07661">
    <property type="entry name" value="MORN_2"/>
    <property type="match status" value="1"/>
</dbReference>
<dbReference type="SUPFAM" id="SSF82185">
    <property type="entry name" value="Histone H3 K4-specific methyltransferase SET7/9 N-terminal domain"/>
    <property type="match status" value="1"/>
</dbReference>
<dbReference type="EMBL" id="QJKB01000006">
    <property type="protein sequence ID" value="PXX42119.1"/>
    <property type="molecule type" value="Genomic_DNA"/>
</dbReference>
<gene>
    <name evidence="2" type="ORF">DFR42_106299</name>
</gene>
<protein>
    <submittedName>
        <fullName evidence="2">MORN repeat protein</fullName>
    </submittedName>
</protein>
<dbReference type="Proteomes" id="UP000247792">
    <property type="component" value="Unassembled WGS sequence"/>
</dbReference>
<dbReference type="AlphaFoldDB" id="A0A318JEM6"/>
<dbReference type="InterPro" id="IPR011652">
    <property type="entry name" value="MORN_2"/>
</dbReference>
<comment type="caution">
    <text evidence="2">The sequence shown here is derived from an EMBL/GenBank/DDBJ whole genome shotgun (WGS) entry which is preliminary data.</text>
</comment>
<evidence type="ECO:0000313" key="2">
    <source>
        <dbReference type="EMBL" id="PXX42119.1"/>
    </source>
</evidence>